<dbReference type="PANTHER" id="PTHR30231">
    <property type="entry name" value="DNA POLYMERASE III SUBUNIT EPSILON"/>
    <property type="match status" value="1"/>
</dbReference>
<dbReference type="InterPro" id="IPR013520">
    <property type="entry name" value="Ribonucl_H"/>
</dbReference>
<dbReference type="GO" id="GO:0003676">
    <property type="term" value="F:nucleic acid binding"/>
    <property type="evidence" value="ECO:0007669"/>
    <property type="project" value="InterPro"/>
</dbReference>
<dbReference type="GO" id="GO:0005829">
    <property type="term" value="C:cytosol"/>
    <property type="evidence" value="ECO:0007669"/>
    <property type="project" value="TreeGrafter"/>
</dbReference>
<dbReference type="GO" id="GO:0008408">
    <property type="term" value="F:3'-5' exonuclease activity"/>
    <property type="evidence" value="ECO:0007669"/>
    <property type="project" value="TreeGrafter"/>
</dbReference>
<gene>
    <name evidence="6" type="ORF">CFN78_25540</name>
</gene>
<dbReference type="InParanoid" id="A0A263CZ70"/>
<comment type="caution">
    <text evidence="6">The sequence shown here is derived from an EMBL/GenBank/DDBJ whole genome shotgun (WGS) entry which is preliminary data.</text>
</comment>
<feature type="region of interest" description="Disordered" evidence="4">
    <location>
        <begin position="241"/>
        <end position="273"/>
    </location>
</feature>
<reference evidence="6 7" key="1">
    <citation type="submission" date="2017-07" db="EMBL/GenBank/DDBJ databases">
        <title>Amycolatopsis antarcticus sp. nov., isolated from the surface of an Antarcticus brown macroalga.</title>
        <authorList>
            <person name="Wang J."/>
            <person name="Leiva S."/>
            <person name="Huang J."/>
            <person name="Huang Y."/>
        </authorList>
    </citation>
    <scope>NUCLEOTIDE SEQUENCE [LARGE SCALE GENOMIC DNA]</scope>
    <source>
        <strain evidence="6 7">AU-G6</strain>
    </source>
</reference>
<dbReference type="PANTHER" id="PTHR30231:SF4">
    <property type="entry name" value="PROTEIN NEN2"/>
    <property type="match status" value="1"/>
</dbReference>
<dbReference type="OrthoDB" id="9791657at2"/>
<dbReference type="InterPro" id="IPR036397">
    <property type="entry name" value="RNaseH_sf"/>
</dbReference>
<evidence type="ECO:0000256" key="2">
    <source>
        <dbReference type="ARBA" id="ARBA00022801"/>
    </source>
</evidence>
<feature type="domain" description="Exonuclease" evidence="5">
    <location>
        <begin position="12"/>
        <end position="179"/>
    </location>
</feature>
<dbReference type="CDD" id="cd06127">
    <property type="entry name" value="DEDDh"/>
    <property type="match status" value="1"/>
</dbReference>
<evidence type="ECO:0000313" key="7">
    <source>
        <dbReference type="Proteomes" id="UP000242444"/>
    </source>
</evidence>
<evidence type="ECO:0000256" key="1">
    <source>
        <dbReference type="ARBA" id="ARBA00022722"/>
    </source>
</evidence>
<protein>
    <submittedName>
        <fullName evidence="6">DNA polymerase III subunit epsilon</fullName>
    </submittedName>
</protein>
<keyword evidence="2" id="KW-0378">Hydrolase</keyword>
<dbReference type="SMART" id="SM00479">
    <property type="entry name" value="EXOIII"/>
    <property type="match status" value="1"/>
</dbReference>
<dbReference type="Gene3D" id="3.30.420.10">
    <property type="entry name" value="Ribonuclease H-like superfamily/Ribonuclease H"/>
    <property type="match status" value="1"/>
</dbReference>
<evidence type="ECO:0000256" key="4">
    <source>
        <dbReference type="SAM" id="MobiDB-lite"/>
    </source>
</evidence>
<accession>A0A263CZ70</accession>
<feature type="region of interest" description="Disordered" evidence="4">
    <location>
        <begin position="301"/>
        <end position="348"/>
    </location>
</feature>
<dbReference type="Pfam" id="PF00929">
    <property type="entry name" value="RNase_T"/>
    <property type="match status" value="1"/>
</dbReference>
<dbReference type="AlphaFoldDB" id="A0A263CZ70"/>
<evidence type="ECO:0000256" key="3">
    <source>
        <dbReference type="ARBA" id="ARBA00022839"/>
    </source>
</evidence>
<keyword evidence="1" id="KW-0540">Nuclease</keyword>
<proteinExistence type="predicted"/>
<dbReference type="InterPro" id="IPR012337">
    <property type="entry name" value="RNaseH-like_sf"/>
</dbReference>
<keyword evidence="3" id="KW-0269">Exonuclease</keyword>
<evidence type="ECO:0000259" key="5">
    <source>
        <dbReference type="SMART" id="SM00479"/>
    </source>
</evidence>
<dbReference type="EMBL" id="NKYE01000021">
    <property type="protein sequence ID" value="OZM70395.1"/>
    <property type="molecule type" value="Genomic_DNA"/>
</dbReference>
<keyword evidence="7" id="KW-1185">Reference proteome</keyword>
<organism evidence="6 7">
    <name type="scientific">Amycolatopsis antarctica</name>
    <dbReference type="NCBI Taxonomy" id="1854586"/>
    <lineage>
        <taxon>Bacteria</taxon>
        <taxon>Bacillati</taxon>
        <taxon>Actinomycetota</taxon>
        <taxon>Actinomycetes</taxon>
        <taxon>Pseudonocardiales</taxon>
        <taxon>Pseudonocardiaceae</taxon>
        <taxon>Amycolatopsis</taxon>
    </lineage>
</organism>
<sequence>MTQLATSWRDGQIAALDLETTNVDPLRDRVVTASVVRIRTWLADPGVEIPADATAIHGITTEQARQEGCPAADVVTEIAAYLGEVWTPTTPLCAFNAAFDLTMLDAELRRHHDRTLPLSGPVIDPLCIHRHLAPRRQGKANLGALCAHYDVRHDKAHDGAEDALAAARLAWKLAKNHPDQIGLIAPQDLHGQQAHWFRNHENSFADKLDWRARNLEGERRNPTQVTQLRARATDVRAAAKTWPLVPETTAGTHPPRRRLPPRPGGPRQSHATWTPQEEAALRDEWLSAAPTAEAAALRTELAEHHGRSPDAIRSRLLKLRSDPEQPSHTCDEHRAAELKQRYDAEYGR</sequence>
<dbReference type="NCBIfam" id="NF005927">
    <property type="entry name" value="PRK07942.1"/>
    <property type="match status" value="1"/>
</dbReference>
<dbReference type="SUPFAM" id="SSF53098">
    <property type="entry name" value="Ribonuclease H-like"/>
    <property type="match status" value="1"/>
</dbReference>
<evidence type="ECO:0000313" key="6">
    <source>
        <dbReference type="EMBL" id="OZM70395.1"/>
    </source>
</evidence>
<name>A0A263CZ70_9PSEU</name>
<dbReference type="Proteomes" id="UP000242444">
    <property type="component" value="Unassembled WGS sequence"/>
</dbReference>